<gene>
    <name evidence="2" type="ORF">CCMP2556_LOCUS6790</name>
</gene>
<reference evidence="2 3" key="1">
    <citation type="submission" date="2024-02" db="EMBL/GenBank/DDBJ databases">
        <authorList>
            <person name="Chen Y."/>
            <person name="Shah S."/>
            <person name="Dougan E. K."/>
            <person name="Thang M."/>
            <person name="Chan C."/>
        </authorList>
    </citation>
    <scope>NUCLEOTIDE SEQUENCE [LARGE SCALE GENOMIC DNA]</scope>
</reference>
<feature type="compositionally biased region" description="Low complexity" evidence="1">
    <location>
        <begin position="92"/>
        <end position="104"/>
    </location>
</feature>
<sequence>MAPLPAPPGQGAGCRRLAKAPGRLRSPGGQPEIRGQWLAGAARWNVARRLSALQLLRRSQSQAVPRSRSTQSASPAPRGRPWRKRSMKKRSPPSVSWPSVAAPVAPKPPQLKLAGSPDPDAVETASVASSRSMGSRSCTSTVSVNSEFIQERLPGRQRETAKIQSELKAFVREMVRGRKLSVIAPDGSLRSCSCSLDKRLKHFVIELKGSVRRIPLAELTEVYQGNEPEDIETPLDELCATLMLESCECISFSFEDLPSRERFAMCLQVLVDGQQ</sequence>
<feature type="compositionally biased region" description="Basic residues" evidence="1">
    <location>
        <begin position="80"/>
        <end position="91"/>
    </location>
</feature>
<protein>
    <submittedName>
        <fullName evidence="2">Uncharacterized protein</fullName>
    </submittedName>
</protein>
<dbReference type="Proteomes" id="UP001642484">
    <property type="component" value="Unassembled WGS sequence"/>
</dbReference>
<proteinExistence type="predicted"/>
<comment type="caution">
    <text evidence="2">The sequence shown here is derived from an EMBL/GenBank/DDBJ whole genome shotgun (WGS) entry which is preliminary data.</text>
</comment>
<keyword evidence="3" id="KW-1185">Reference proteome</keyword>
<dbReference type="InterPro" id="IPR011993">
    <property type="entry name" value="PH-like_dom_sf"/>
</dbReference>
<feature type="region of interest" description="Disordered" evidence="1">
    <location>
        <begin position="1"/>
        <end position="33"/>
    </location>
</feature>
<evidence type="ECO:0000313" key="3">
    <source>
        <dbReference type="Proteomes" id="UP001642484"/>
    </source>
</evidence>
<organism evidence="2 3">
    <name type="scientific">Durusdinium trenchii</name>
    <dbReference type="NCBI Taxonomy" id="1381693"/>
    <lineage>
        <taxon>Eukaryota</taxon>
        <taxon>Sar</taxon>
        <taxon>Alveolata</taxon>
        <taxon>Dinophyceae</taxon>
        <taxon>Suessiales</taxon>
        <taxon>Symbiodiniaceae</taxon>
        <taxon>Durusdinium</taxon>
    </lineage>
</organism>
<name>A0ABP0ILS0_9DINO</name>
<feature type="compositionally biased region" description="Low complexity" evidence="1">
    <location>
        <begin position="124"/>
        <end position="141"/>
    </location>
</feature>
<dbReference type="Gene3D" id="2.30.29.30">
    <property type="entry name" value="Pleckstrin-homology domain (PH domain)/Phosphotyrosine-binding domain (PTB)"/>
    <property type="match status" value="1"/>
</dbReference>
<feature type="region of interest" description="Disordered" evidence="1">
    <location>
        <begin position="57"/>
        <end position="141"/>
    </location>
</feature>
<evidence type="ECO:0000256" key="1">
    <source>
        <dbReference type="SAM" id="MobiDB-lite"/>
    </source>
</evidence>
<dbReference type="EMBL" id="CAXAMN010002980">
    <property type="protein sequence ID" value="CAK9002288.1"/>
    <property type="molecule type" value="Genomic_DNA"/>
</dbReference>
<evidence type="ECO:0000313" key="2">
    <source>
        <dbReference type="EMBL" id="CAK9002288.1"/>
    </source>
</evidence>
<accession>A0ABP0ILS0</accession>